<comment type="caution">
    <text evidence="2">The sequence shown here is derived from an EMBL/GenBank/DDBJ whole genome shotgun (WGS) entry which is preliminary data.</text>
</comment>
<evidence type="ECO:0000313" key="3">
    <source>
        <dbReference type="Proteomes" id="UP001141806"/>
    </source>
</evidence>
<evidence type="ECO:0000256" key="1">
    <source>
        <dbReference type="SAM" id="MobiDB-lite"/>
    </source>
</evidence>
<dbReference type="EMBL" id="JAMYWD010000005">
    <property type="protein sequence ID" value="KAJ4971365.1"/>
    <property type="molecule type" value="Genomic_DNA"/>
</dbReference>
<dbReference type="Proteomes" id="UP001141806">
    <property type="component" value="Unassembled WGS sequence"/>
</dbReference>
<reference evidence="2" key="1">
    <citation type="journal article" date="2023" name="Plant J.">
        <title>The genome of the king protea, Protea cynaroides.</title>
        <authorList>
            <person name="Chang J."/>
            <person name="Duong T.A."/>
            <person name="Schoeman C."/>
            <person name="Ma X."/>
            <person name="Roodt D."/>
            <person name="Barker N."/>
            <person name="Li Z."/>
            <person name="Van de Peer Y."/>
            <person name="Mizrachi E."/>
        </authorList>
    </citation>
    <scope>NUCLEOTIDE SEQUENCE</scope>
    <source>
        <tissue evidence="2">Young leaves</tissue>
    </source>
</reference>
<name>A0A9Q0QTD1_9MAGN</name>
<keyword evidence="3" id="KW-1185">Reference proteome</keyword>
<dbReference type="AlphaFoldDB" id="A0A9Q0QTD1"/>
<gene>
    <name evidence="2" type="ORF">NE237_004464</name>
</gene>
<protein>
    <submittedName>
        <fullName evidence="2">Uncharacterized protein</fullName>
    </submittedName>
</protein>
<proteinExistence type="predicted"/>
<organism evidence="2 3">
    <name type="scientific">Protea cynaroides</name>
    <dbReference type="NCBI Taxonomy" id="273540"/>
    <lineage>
        <taxon>Eukaryota</taxon>
        <taxon>Viridiplantae</taxon>
        <taxon>Streptophyta</taxon>
        <taxon>Embryophyta</taxon>
        <taxon>Tracheophyta</taxon>
        <taxon>Spermatophyta</taxon>
        <taxon>Magnoliopsida</taxon>
        <taxon>Proteales</taxon>
        <taxon>Proteaceae</taxon>
        <taxon>Protea</taxon>
    </lineage>
</organism>
<feature type="region of interest" description="Disordered" evidence="1">
    <location>
        <begin position="1"/>
        <end position="28"/>
    </location>
</feature>
<accession>A0A9Q0QTD1</accession>
<sequence>MAGEVRVFESEAQGGRSGHDRESQNNQLEVDTLRNTVVSFYETHRSGVGFQQEYTDSSGIMSNQGLTEDQVLEFESNLDFSVWPWSYEGVHIVEMLRRTFLSVMVSPRQDRISETMLVLENLSGDMISNWYLDMMFKEAGFQDETTGEMTFHGVIACGRTNNVAGFMSTVDQ</sequence>
<evidence type="ECO:0000313" key="2">
    <source>
        <dbReference type="EMBL" id="KAJ4971365.1"/>
    </source>
</evidence>